<keyword evidence="1" id="KW-1133">Transmembrane helix</keyword>
<sequence length="300" mass="31713">MAAYDPHEGFVAPARPASALIQTAAGFLAIEFLFGLGRSGLVWIAAGISPGFAQVLVARATGAAILIDLFSFALLAALVIWVARRNHDRGARSLIGPSALARQDFPRALGGALLILLAIELVLFAPAESGADMQSLPGWLLLLPVSAAALLVQTGAEELFYRGYLQQQLAARFSQRWIWLVVPNLIFASVHWYADQGHAASVRYVVWAFFFGLAASDLVARSGSLGAAVGFHMANNIFAFLVVGEAGAPDSGLALFLLPPRVVPGEGAAAPAEPILGLAIGVDLFLVLLLWLAVRVAIRR</sequence>
<feature type="transmembrane region" description="Helical" evidence="1">
    <location>
        <begin position="278"/>
        <end position="298"/>
    </location>
</feature>
<evidence type="ECO:0000256" key="1">
    <source>
        <dbReference type="SAM" id="Phobius"/>
    </source>
</evidence>
<dbReference type="InterPro" id="IPR003675">
    <property type="entry name" value="Rce1/LyrA-like_dom"/>
</dbReference>
<keyword evidence="3" id="KW-0645">Protease</keyword>
<feature type="transmembrane region" description="Helical" evidence="1">
    <location>
        <begin position="63"/>
        <end position="83"/>
    </location>
</feature>
<name>A3TVU3_PSEBH</name>
<dbReference type="eggNOG" id="COG1266">
    <property type="taxonomic scope" value="Bacteria"/>
</dbReference>
<dbReference type="PANTHER" id="PTHR36435">
    <property type="entry name" value="SLR1288 PROTEIN"/>
    <property type="match status" value="1"/>
</dbReference>
<dbReference type="STRING" id="252305.OB2597_10866"/>
<dbReference type="PANTHER" id="PTHR36435:SF1">
    <property type="entry name" value="CAAX AMINO TERMINAL PROTEASE FAMILY PROTEIN"/>
    <property type="match status" value="1"/>
</dbReference>
<keyword evidence="4" id="KW-1185">Reference proteome</keyword>
<dbReference type="OrthoDB" id="7171777at2"/>
<feature type="domain" description="CAAX prenyl protease 2/Lysostaphin resistance protein A-like" evidence="2">
    <location>
        <begin position="142"/>
        <end position="238"/>
    </location>
</feature>
<evidence type="ECO:0000313" key="3">
    <source>
        <dbReference type="EMBL" id="EAQ03739.1"/>
    </source>
</evidence>
<gene>
    <name evidence="3" type="ORF">OB2597_10866</name>
</gene>
<dbReference type="AlphaFoldDB" id="A3TVU3"/>
<comment type="caution">
    <text evidence="3">The sequence shown here is derived from an EMBL/GenBank/DDBJ whole genome shotgun (WGS) entry which is preliminary data.</text>
</comment>
<feature type="transmembrane region" description="Helical" evidence="1">
    <location>
        <begin position="177"/>
        <end position="194"/>
    </location>
</feature>
<evidence type="ECO:0000259" key="2">
    <source>
        <dbReference type="Pfam" id="PF02517"/>
    </source>
</evidence>
<keyword evidence="1" id="KW-0812">Transmembrane</keyword>
<dbReference type="GO" id="GO:0080120">
    <property type="term" value="P:CAAX-box protein maturation"/>
    <property type="evidence" value="ECO:0007669"/>
    <property type="project" value="UniProtKB-ARBA"/>
</dbReference>
<feature type="transmembrane region" description="Helical" evidence="1">
    <location>
        <begin position="238"/>
        <end position="258"/>
    </location>
</feature>
<dbReference type="Pfam" id="PF02517">
    <property type="entry name" value="Rce1-like"/>
    <property type="match status" value="1"/>
</dbReference>
<evidence type="ECO:0000313" key="4">
    <source>
        <dbReference type="Proteomes" id="UP000004318"/>
    </source>
</evidence>
<proteinExistence type="predicted"/>
<organism evidence="3 4">
    <name type="scientific">Pseudooceanicola batsensis (strain ATCC BAA-863 / DSM 15984 / KCTC 12145 / HTCC2597)</name>
    <name type="common">Oceanicola batsensis</name>
    <dbReference type="NCBI Taxonomy" id="252305"/>
    <lineage>
        <taxon>Bacteria</taxon>
        <taxon>Pseudomonadati</taxon>
        <taxon>Pseudomonadota</taxon>
        <taxon>Alphaproteobacteria</taxon>
        <taxon>Rhodobacterales</taxon>
        <taxon>Paracoccaceae</taxon>
        <taxon>Pseudooceanicola</taxon>
    </lineage>
</organism>
<dbReference type="RefSeq" id="WP_009806392.1">
    <property type="nucleotide sequence ID" value="NZ_CH724131.1"/>
</dbReference>
<dbReference type="InterPro" id="IPR052710">
    <property type="entry name" value="CAAX_protease"/>
</dbReference>
<accession>A3TVU3</accession>
<feature type="transmembrane region" description="Helical" evidence="1">
    <location>
        <begin position="136"/>
        <end position="156"/>
    </location>
</feature>
<feature type="transmembrane region" description="Helical" evidence="1">
    <location>
        <begin position="206"/>
        <end position="231"/>
    </location>
</feature>
<keyword evidence="3" id="KW-0378">Hydrolase</keyword>
<dbReference type="EMBL" id="AAMO01000003">
    <property type="protein sequence ID" value="EAQ03739.1"/>
    <property type="molecule type" value="Genomic_DNA"/>
</dbReference>
<reference evidence="3 4" key="1">
    <citation type="journal article" date="2010" name="J. Bacteriol.">
        <title>Genome sequences of Oceanicola granulosus HTCC2516(T) and Oceanicola batsensis HTCC2597(TDelta).</title>
        <authorList>
            <person name="Thrash J.C."/>
            <person name="Cho J.C."/>
            <person name="Vergin K.L."/>
            <person name="Giovannoni S.J."/>
        </authorList>
    </citation>
    <scope>NUCLEOTIDE SEQUENCE [LARGE SCALE GENOMIC DNA]</scope>
    <source>
        <strain evidence="4">ATCC BAA-863 / DSM 15984 / KCTC 12145 / HTCC2597</strain>
    </source>
</reference>
<dbReference type="GO" id="GO:0004175">
    <property type="term" value="F:endopeptidase activity"/>
    <property type="evidence" value="ECO:0007669"/>
    <property type="project" value="UniProtKB-ARBA"/>
</dbReference>
<protein>
    <submittedName>
        <fullName evidence="3">CAAX amino terminal protease family protein</fullName>
    </submittedName>
</protein>
<dbReference type="GO" id="GO:0006508">
    <property type="term" value="P:proteolysis"/>
    <property type="evidence" value="ECO:0007669"/>
    <property type="project" value="UniProtKB-KW"/>
</dbReference>
<dbReference type="Proteomes" id="UP000004318">
    <property type="component" value="Unassembled WGS sequence"/>
</dbReference>
<feature type="transmembrane region" description="Helical" evidence="1">
    <location>
        <begin position="104"/>
        <end position="124"/>
    </location>
</feature>
<dbReference type="HOGENOM" id="CLU_052492_2_0_5"/>
<keyword evidence="1" id="KW-0472">Membrane</keyword>